<protein>
    <submittedName>
        <fullName evidence="7">Monooxygenase</fullName>
    </submittedName>
</protein>
<keyword evidence="2" id="KW-0288">FMN</keyword>
<evidence type="ECO:0000256" key="5">
    <source>
        <dbReference type="ARBA" id="ARBA00033748"/>
    </source>
</evidence>
<evidence type="ECO:0000313" key="7">
    <source>
        <dbReference type="EMBL" id="GHI53154.1"/>
    </source>
</evidence>
<dbReference type="InterPro" id="IPR011251">
    <property type="entry name" value="Luciferase-like_dom"/>
</dbReference>
<comment type="caution">
    <text evidence="7">The sequence shown here is derived from an EMBL/GenBank/DDBJ whole genome shotgun (WGS) entry which is preliminary data.</text>
</comment>
<keyword evidence="1" id="KW-0285">Flavoprotein</keyword>
<evidence type="ECO:0000256" key="1">
    <source>
        <dbReference type="ARBA" id="ARBA00022630"/>
    </source>
</evidence>
<dbReference type="InterPro" id="IPR016215">
    <property type="entry name" value="NTA_MOA"/>
</dbReference>
<dbReference type="Pfam" id="PF00296">
    <property type="entry name" value="Bac_luciferase"/>
    <property type="match status" value="1"/>
</dbReference>
<dbReference type="Proteomes" id="UP000646738">
    <property type="component" value="Unassembled WGS sequence"/>
</dbReference>
<comment type="similarity">
    <text evidence="5">Belongs to the NtaA/SnaA/DszA monooxygenase family.</text>
</comment>
<name>A0ABQ3RBE1_STRRR</name>
<gene>
    <name evidence="7" type="ORF">Srubr_30000</name>
</gene>
<dbReference type="PIRSF" id="PIRSF000337">
    <property type="entry name" value="NTA_MOA"/>
    <property type="match status" value="1"/>
</dbReference>
<keyword evidence="8" id="KW-1185">Reference proteome</keyword>
<feature type="domain" description="Luciferase-like" evidence="6">
    <location>
        <begin position="22"/>
        <end position="388"/>
    </location>
</feature>
<dbReference type="SUPFAM" id="SSF51679">
    <property type="entry name" value="Bacterial luciferase-like"/>
    <property type="match status" value="1"/>
</dbReference>
<dbReference type="EMBL" id="BNEA01000015">
    <property type="protein sequence ID" value="GHI53154.1"/>
    <property type="molecule type" value="Genomic_DNA"/>
</dbReference>
<keyword evidence="3" id="KW-0560">Oxidoreductase</keyword>
<organism evidence="7 8">
    <name type="scientific">Streptomyces rubradiris</name>
    <name type="common">Streptomyces achromogenes subsp. rubradiris</name>
    <dbReference type="NCBI Taxonomy" id="285531"/>
    <lineage>
        <taxon>Bacteria</taxon>
        <taxon>Bacillati</taxon>
        <taxon>Actinomycetota</taxon>
        <taxon>Actinomycetes</taxon>
        <taxon>Kitasatosporales</taxon>
        <taxon>Streptomycetaceae</taxon>
        <taxon>Streptomyces</taxon>
    </lineage>
</organism>
<evidence type="ECO:0000256" key="2">
    <source>
        <dbReference type="ARBA" id="ARBA00022643"/>
    </source>
</evidence>
<proteinExistence type="inferred from homology"/>
<dbReference type="NCBIfam" id="TIGR03860">
    <property type="entry name" value="FMN_nitrolo"/>
    <property type="match status" value="1"/>
</dbReference>
<dbReference type="Gene3D" id="3.20.20.30">
    <property type="entry name" value="Luciferase-like domain"/>
    <property type="match status" value="1"/>
</dbReference>
<dbReference type="PANTHER" id="PTHR30011">
    <property type="entry name" value="ALKANESULFONATE MONOOXYGENASE-RELATED"/>
    <property type="match status" value="1"/>
</dbReference>
<evidence type="ECO:0000256" key="4">
    <source>
        <dbReference type="ARBA" id="ARBA00023033"/>
    </source>
</evidence>
<evidence type="ECO:0000256" key="3">
    <source>
        <dbReference type="ARBA" id="ARBA00023002"/>
    </source>
</evidence>
<sequence length="458" mass="51274">MPSQRREHMVMGAYVSYGTGHHAASWRHPASDTTATRNLGHYVEVTRLAEQHLFDTLFLSDAPAVFNDDRAGFGGRVTFFEPLTLMSALAMVSQDIGLVATSSTTYKEPYNLAREYASLDIISEGRAAWNLVTTSKQAAARNLGLPSHPAHAERYRRANEFIDIVQGLWDTWEDDAFPADKAKGRFYDPAKRHELRHRGSVFSLDAELNVSRPPQGHPVIVQAGSSEAGRELAARTAEMVFTAQPDLESALVFAKDLDRRASRYARLNPDVIILPGLTVYAGTTEKEAREKVEELQSLIRPEFGLSMLSDLVGGFDLSSCDIEGPLPRLPPSNANTSRRALIERLAYDEGLNVRQLYERMTTSRGHMTLIGSYDAVTDEIVRWFESGAADGFNIMPPLLPESLGDFSENILPRLRHRGVFKRRYRPGTLREKLGLRRPENRYVTQNVTTSEGEHHHAR</sequence>
<accession>A0ABQ3RBE1</accession>
<keyword evidence="4 7" id="KW-0503">Monooxygenase</keyword>
<evidence type="ECO:0000313" key="8">
    <source>
        <dbReference type="Proteomes" id="UP000646738"/>
    </source>
</evidence>
<dbReference type="PANTHER" id="PTHR30011:SF16">
    <property type="entry name" value="C2H2 FINGER DOMAIN TRANSCRIPTION FACTOR (EUROFUNG)-RELATED"/>
    <property type="match status" value="1"/>
</dbReference>
<reference evidence="8" key="1">
    <citation type="submission" date="2023-07" db="EMBL/GenBank/DDBJ databases">
        <title>Whole genome shotgun sequence of Streptomyces achromogenes subsp. rubradiris NBRC 14000.</title>
        <authorList>
            <person name="Komaki H."/>
            <person name="Tamura T."/>
        </authorList>
    </citation>
    <scope>NUCLEOTIDE SEQUENCE [LARGE SCALE GENOMIC DNA]</scope>
    <source>
        <strain evidence="8">NBRC 14000</strain>
    </source>
</reference>
<evidence type="ECO:0000259" key="6">
    <source>
        <dbReference type="Pfam" id="PF00296"/>
    </source>
</evidence>
<dbReference type="CDD" id="cd01095">
    <property type="entry name" value="Nitrilotriacetate_monoxgenase"/>
    <property type="match status" value="1"/>
</dbReference>
<dbReference type="InterPro" id="IPR051260">
    <property type="entry name" value="Diverse_substr_monoxygenases"/>
</dbReference>
<dbReference type="InterPro" id="IPR036661">
    <property type="entry name" value="Luciferase-like_sf"/>
</dbReference>
<dbReference type="RefSeq" id="WP_351328209.1">
    <property type="nucleotide sequence ID" value="NZ_JBEPEE010000036.1"/>
</dbReference>
<dbReference type="GO" id="GO:0004497">
    <property type="term" value="F:monooxygenase activity"/>
    <property type="evidence" value="ECO:0007669"/>
    <property type="project" value="UniProtKB-KW"/>
</dbReference>